<evidence type="ECO:0000256" key="2">
    <source>
        <dbReference type="SAM" id="Phobius"/>
    </source>
</evidence>
<sequence>MKKKMMPFKHWIDRTIFSCDLCYVILLKSTGGDSGLNRHNQMVNFPNALQLPPSGITLPDRFVPLTQPTGGSGGNTAASVPAAPARTTGANDTSASGTPSSAVSAADNNNSSSASSLSATSPDVSAINVALPASNNTLLVDPNSSVSQDPAATNVGQHVLNNQGEVDGSAIGLGKTEQNPNALIDADNQGLSPGAKAGAIAGTLVTFFILVAIAFVARKLHRSKAHQRQVERHSTIIERQRSSSLTDHHSDCIIHPHAH</sequence>
<keyword evidence="2" id="KW-1133">Transmembrane helix</keyword>
<comment type="caution">
    <text evidence="3">The sequence shown here is derived from an EMBL/GenBank/DDBJ whole genome shotgun (WGS) entry which is preliminary data.</text>
</comment>
<evidence type="ECO:0000313" key="4">
    <source>
        <dbReference type="Proteomes" id="UP000324748"/>
    </source>
</evidence>
<evidence type="ECO:0000313" key="3">
    <source>
        <dbReference type="EMBL" id="KAA1118730.1"/>
    </source>
</evidence>
<evidence type="ECO:0000256" key="1">
    <source>
        <dbReference type="SAM" id="MobiDB-lite"/>
    </source>
</evidence>
<protein>
    <submittedName>
        <fullName evidence="3">Uncharacterized protein</fullName>
    </submittedName>
</protein>
<keyword evidence="4" id="KW-1185">Reference proteome</keyword>
<keyword evidence="2" id="KW-0472">Membrane</keyword>
<dbReference type="AlphaFoldDB" id="A0A5B0QZT5"/>
<feature type="compositionally biased region" description="Low complexity" evidence="1">
    <location>
        <begin position="99"/>
        <end position="119"/>
    </location>
</feature>
<feature type="compositionally biased region" description="Polar residues" evidence="1">
    <location>
        <begin position="88"/>
        <end position="98"/>
    </location>
</feature>
<dbReference type="EMBL" id="VSWC01000001">
    <property type="protein sequence ID" value="KAA1118730.1"/>
    <property type="molecule type" value="Genomic_DNA"/>
</dbReference>
<gene>
    <name evidence="3" type="ORF">PGT21_003895</name>
</gene>
<proteinExistence type="predicted"/>
<name>A0A5B0QZT5_PUCGR</name>
<dbReference type="OrthoDB" id="2503290at2759"/>
<organism evidence="3 4">
    <name type="scientific">Puccinia graminis f. sp. tritici</name>
    <dbReference type="NCBI Taxonomy" id="56615"/>
    <lineage>
        <taxon>Eukaryota</taxon>
        <taxon>Fungi</taxon>
        <taxon>Dikarya</taxon>
        <taxon>Basidiomycota</taxon>
        <taxon>Pucciniomycotina</taxon>
        <taxon>Pucciniomycetes</taxon>
        <taxon>Pucciniales</taxon>
        <taxon>Pucciniaceae</taxon>
        <taxon>Puccinia</taxon>
    </lineage>
</organism>
<feature type="transmembrane region" description="Helical" evidence="2">
    <location>
        <begin position="197"/>
        <end position="217"/>
    </location>
</feature>
<reference evidence="3 4" key="1">
    <citation type="submission" date="2019-05" db="EMBL/GenBank/DDBJ databases">
        <title>Emergence of the Ug99 lineage of the wheat stem rust pathogen through somatic hybridization.</title>
        <authorList>
            <person name="Li F."/>
            <person name="Upadhyaya N.M."/>
            <person name="Sperschneider J."/>
            <person name="Matny O."/>
            <person name="Nguyen-Phuc H."/>
            <person name="Mago R."/>
            <person name="Raley C."/>
            <person name="Miller M.E."/>
            <person name="Silverstein K.A.T."/>
            <person name="Henningsen E."/>
            <person name="Hirsch C.D."/>
            <person name="Visser B."/>
            <person name="Pretorius Z.A."/>
            <person name="Steffenson B.J."/>
            <person name="Schwessinger B."/>
            <person name="Dodds P.N."/>
            <person name="Figueroa M."/>
        </authorList>
    </citation>
    <scope>NUCLEOTIDE SEQUENCE [LARGE SCALE GENOMIC DNA]</scope>
    <source>
        <strain evidence="3">21-0</strain>
    </source>
</reference>
<feature type="region of interest" description="Disordered" evidence="1">
    <location>
        <begin position="224"/>
        <end position="259"/>
    </location>
</feature>
<feature type="region of interest" description="Disordered" evidence="1">
    <location>
        <begin position="62"/>
        <end position="119"/>
    </location>
</feature>
<dbReference type="Proteomes" id="UP000324748">
    <property type="component" value="Unassembled WGS sequence"/>
</dbReference>
<keyword evidence="2" id="KW-0812">Transmembrane</keyword>
<feature type="compositionally biased region" description="Basic and acidic residues" evidence="1">
    <location>
        <begin position="228"/>
        <end position="259"/>
    </location>
</feature>
<accession>A0A5B0QZT5</accession>